<sequence length="60" mass="6853">MMNFNTVNKANTAQSLLPSFSETTDISGKSFQSIFKTVKDNSYDNSLNPYSRKDNNYQSY</sequence>
<accession>V2Q9K9</accession>
<protein>
    <submittedName>
        <fullName evidence="2">Uncharacterized protein</fullName>
    </submittedName>
</protein>
<feature type="region of interest" description="Disordered" evidence="1">
    <location>
        <begin position="41"/>
        <end position="60"/>
    </location>
</feature>
<evidence type="ECO:0000256" key="1">
    <source>
        <dbReference type="SAM" id="MobiDB-lite"/>
    </source>
</evidence>
<organism evidence="2 3">
    <name type="scientific">Mucispirillum schaedleri ASF457</name>
    <dbReference type="NCBI Taxonomy" id="1379858"/>
    <lineage>
        <taxon>Bacteria</taxon>
        <taxon>Pseudomonadati</taxon>
        <taxon>Deferribacterota</taxon>
        <taxon>Deferribacteres</taxon>
        <taxon>Deferribacterales</taxon>
        <taxon>Mucispirillaceae</taxon>
        <taxon>Mucispirillum</taxon>
    </lineage>
</organism>
<evidence type="ECO:0000313" key="3">
    <source>
        <dbReference type="Proteomes" id="UP000017429"/>
    </source>
</evidence>
<dbReference type="AlphaFoldDB" id="V2Q9K9"/>
<reference evidence="2" key="2">
    <citation type="submission" date="2022-05" db="EMBL/GenBank/DDBJ databases">
        <authorList>
            <person name="Proctor A.L."/>
            <person name="Phillips G.J."/>
            <person name="Wannemuehler M.J."/>
        </authorList>
    </citation>
    <scope>NUCLEOTIDE SEQUENCE</scope>
    <source>
        <strain evidence="2">ASF457</strain>
    </source>
</reference>
<dbReference type="KEGG" id="msch:N508_002126"/>
<gene>
    <name evidence="2" type="ORF">N508_002126</name>
</gene>
<dbReference type="RefSeq" id="WP_023276670.1">
    <property type="nucleotide sequence ID" value="NZ_CP097562.1"/>
</dbReference>
<dbReference type="Proteomes" id="UP000017429">
    <property type="component" value="Chromosome"/>
</dbReference>
<keyword evidence="3" id="KW-1185">Reference proteome</keyword>
<dbReference type="EMBL" id="CP097562">
    <property type="protein sequence ID" value="USF25031.1"/>
    <property type="molecule type" value="Genomic_DNA"/>
</dbReference>
<proteinExistence type="predicted"/>
<reference evidence="2" key="3">
    <citation type="submission" date="2022-06" db="EMBL/GenBank/DDBJ databases">
        <title>Resources to Facilitate Use of the Altered Schaedler Flora (ASF) Mouse Model to Study Microbiome Function.</title>
        <authorList>
            <person name="Proctor A."/>
            <person name="Parvinroo S."/>
            <person name="Richie T."/>
            <person name="Jia X."/>
            <person name="Lee S.T.M."/>
            <person name="Karp P.D."/>
            <person name="Paley S."/>
            <person name="Kostic A.D."/>
            <person name="Pierre J.F."/>
            <person name="Wannemuehler M.J."/>
            <person name="Phillips G.J."/>
        </authorList>
    </citation>
    <scope>NUCLEOTIDE SEQUENCE</scope>
    <source>
        <strain evidence="2">ASF457</strain>
    </source>
</reference>
<name>V2Q9K9_9BACT</name>
<feature type="compositionally biased region" description="Basic and acidic residues" evidence="1">
    <location>
        <begin position="51"/>
        <end position="60"/>
    </location>
</feature>
<reference evidence="2" key="1">
    <citation type="journal article" date="2014" name="Genome Announc.">
        <title>Draft genome sequences of the altered schaedler flora, a defined bacterial community from gnotobiotic mice.</title>
        <authorList>
            <person name="Wannemuehler M.J."/>
            <person name="Overstreet A.M."/>
            <person name="Ward D.V."/>
            <person name="Phillips G.J."/>
        </authorList>
    </citation>
    <scope>NUCLEOTIDE SEQUENCE</scope>
    <source>
        <strain evidence="2">ASF457</strain>
    </source>
</reference>
<evidence type="ECO:0000313" key="2">
    <source>
        <dbReference type="EMBL" id="USF25031.1"/>
    </source>
</evidence>